<protein>
    <submittedName>
        <fullName evidence="2">Uncharacterized protein</fullName>
    </submittedName>
</protein>
<dbReference type="EMBL" id="BGPR01175657">
    <property type="protein sequence ID" value="GBM45855.1"/>
    <property type="molecule type" value="Genomic_DNA"/>
</dbReference>
<evidence type="ECO:0000313" key="4">
    <source>
        <dbReference type="EMBL" id="GBM48821.1"/>
    </source>
</evidence>
<accession>A0A4Y2G5Y0</accession>
<evidence type="ECO:0000313" key="2">
    <source>
        <dbReference type="EMBL" id="GBM48781.1"/>
    </source>
</evidence>
<name>A0A4Y2G5Y0_ARAVE</name>
<gene>
    <name evidence="1" type="ORF">AVEN_25915_1</name>
    <name evidence="2" type="ORF">AVEN_269509_1</name>
    <name evidence="3" type="ORF">AVEN_274735_1</name>
    <name evidence="4" type="ORF">AVEN_87216_1</name>
</gene>
<evidence type="ECO:0000313" key="3">
    <source>
        <dbReference type="EMBL" id="GBM48783.1"/>
    </source>
</evidence>
<evidence type="ECO:0000313" key="1">
    <source>
        <dbReference type="EMBL" id="GBM45855.1"/>
    </source>
</evidence>
<evidence type="ECO:0000313" key="5">
    <source>
        <dbReference type="Proteomes" id="UP000499080"/>
    </source>
</evidence>
<reference evidence="2 5" key="1">
    <citation type="journal article" date="2019" name="Sci. Rep.">
        <title>Orb-weaving spider Araneus ventricosus genome elucidates the spidroin gene catalogue.</title>
        <authorList>
            <person name="Kono N."/>
            <person name="Nakamura H."/>
            <person name="Ohtoshi R."/>
            <person name="Moran D.A.P."/>
            <person name="Shinohara A."/>
            <person name="Yoshida Y."/>
            <person name="Fujiwara M."/>
            <person name="Mori M."/>
            <person name="Tomita M."/>
            <person name="Arakawa K."/>
        </authorList>
    </citation>
    <scope>NUCLEOTIDE SEQUENCE [LARGE SCALE GENOMIC DNA]</scope>
</reference>
<sequence>MVQDIFQCDHPSGGPHIASCTQHSRRPKVTCHQESSAESVICCPLRSSTSGPRQDRLKLQITPQEKNVVYRLQCVVHKECDHTEGSSHALRGSNFIE</sequence>
<dbReference type="OrthoDB" id="6465164at2759"/>
<organism evidence="2 5">
    <name type="scientific">Araneus ventricosus</name>
    <name type="common">Orbweaver spider</name>
    <name type="synonym">Epeira ventricosa</name>
    <dbReference type="NCBI Taxonomy" id="182803"/>
    <lineage>
        <taxon>Eukaryota</taxon>
        <taxon>Metazoa</taxon>
        <taxon>Ecdysozoa</taxon>
        <taxon>Arthropoda</taxon>
        <taxon>Chelicerata</taxon>
        <taxon>Arachnida</taxon>
        <taxon>Araneae</taxon>
        <taxon>Araneomorphae</taxon>
        <taxon>Entelegynae</taxon>
        <taxon>Araneoidea</taxon>
        <taxon>Araneidae</taxon>
        <taxon>Araneus</taxon>
    </lineage>
</organism>
<dbReference type="EMBL" id="BGPR01176574">
    <property type="protein sequence ID" value="GBM48781.1"/>
    <property type="molecule type" value="Genomic_DNA"/>
</dbReference>
<comment type="caution">
    <text evidence="2">The sequence shown here is derived from an EMBL/GenBank/DDBJ whole genome shotgun (WGS) entry which is preliminary data.</text>
</comment>
<keyword evidence="5" id="KW-1185">Reference proteome</keyword>
<dbReference type="EMBL" id="BGPR01176584">
    <property type="protein sequence ID" value="GBM48821.1"/>
    <property type="molecule type" value="Genomic_DNA"/>
</dbReference>
<dbReference type="EMBL" id="BGPR01176575">
    <property type="protein sequence ID" value="GBM48783.1"/>
    <property type="molecule type" value="Genomic_DNA"/>
</dbReference>
<dbReference type="AlphaFoldDB" id="A0A4Y2G5Y0"/>
<dbReference type="Proteomes" id="UP000499080">
    <property type="component" value="Unassembled WGS sequence"/>
</dbReference>
<proteinExistence type="predicted"/>